<dbReference type="Proteomes" id="UP000708208">
    <property type="component" value="Unassembled WGS sequence"/>
</dbReference>
<keyword evidence="3" id="KW-1185">Reference proteome</keyword>
<reference evidence="2" key="1">
    <citation type="submission" date="2021-06" db="EMBL/GenBank/DDBJ databases">
        <authorList>
            <person name="Hodson N. C."/>
            <person name="Mongue J. A."/>
            <person name="Jaron S. K."/>
        </authorList>
    </citation>
    <scope>NUCLEOTIDE SEQUENCE</scope>
</reference>
<organism evidence="2 3">
    <name type="scientific">Allacma fusca</name>
    <dbReference type="NCBI Taxonomy" id="39272"/>
    <lineage>
        <taxon>Eukaryota</taxon>
        <taxon>Metazoa</taxon>
        <taxon>Ecdysozoa</taxon>
        <taxon>Arthropoda</taxon>
        <taxon>Hexapoda</taxon>
        <taxon>Collembola</taxon>
        <taxon>Symphypleona</taxon>
        <taxon>Sminthuridae</taxon>
        <taxon>Allacma</taxon>
    </lineage>
</organism>
<evidence type="ECO:0000313" key="3">
    <source>
        <dbReference type="Proteomes" id="UP000708208"/>
    </source>
</evidence>
<gene>
    <name evidence="2" type="ORF">AFUS01_LOCUS25883</name>
</gene>
<name>A0A8J2PHD8_9HEXA</name>
<sequence>PSEDSGDDDSDPSYSVTEDEDGHLSFSAIQLPKTMTTS</sequence>
<protein>
    <submittedName>
        <fullName evidence="2">Uncharacterized protein</fullName>
    </submittedName>
</protein>
<evidence type="ECO:0000313" key="2">
    <source>
        <dbReference type="EMBL" id="CAG7815185.1"/>
    </source>
</evidence>
<comment type="caution">
    <text evidence="2">The sequence shown here is derived from an EMBL/GenBank/DDBJ whole genome shotgun (WGS) entry which is preliminary data.</text>
</comment>
<feature type="non-terminal residue" evidence="2">
    <location>
        <position position="1"/>
    </location>
</feature>
<dbReference type="EMBL" id="CAJVCH010338265">
    <property type="protein sequence ID" value="CAG7815185.1"/>
    <property type="molecule type" value="Genomic_DNA"/>
</dbReference>
<feature type="compositionally biased region" description="Acidic residues" evidence="1">
    <location>
        <begin position="1"/>
        <end position="21"/>
    </location>
</feature>
<evidence type="ECO:0000256" key="1">
    <source>
        <dbReference type="SAM" id="MobiDB-lite"/>
    </source>
</evidence>
<dbReference type="AlphaFoldDB" id="A0A8J2PHD8"/>
<accession>A0A8J2PHD8</accession>
<proteinExistence type="predicted"/>
<feature type="region of interest" description="Disordered" evidence="1">
    <location>
        <begin position="1"/>
        <end position="38"/>
    </location>
</feature>